<evidence type="ECO:0000256" key="2">
    <source>
        <dbReference type="SAM" id="Phobius"/>
    </source>
</evidence>
<feature type="region of interest" description="Disordered" evidence="1">
    <location>
        <begin position="59"/>
        <end position="90"/>
    </location>
</feature>
<evidence type="ECO:0000313" key="4">
    <source>
        <dbReference type="Proteomes" id="UP000282196"/>
    </source>
</evidence>
<name>A0A388TJJ3_9BACT</name>
<evidence type="ECO:0000313" key="3">
    <source>
        <dbReference type="EMBL" id="GBR77487.1"/>
    </source>
</evidence>
<sequence length="90" mass="9592">MVKDTKTLNWDGWNSPIGLGVFIVSVALALALVAQSISLFADVGLKQIRIVHTKDFIKEGSPPNARGQNAIEINTAPANGAARQQPARGR</sequence>
<keyword evidence="2" id="KW-0472">Membrane</keyword>
<comment type="caution">
    <text evidence="3">The sequence shown here is derived from an EMBL/GenBank/DDBJ whole genome shotgun (WGS) entry which is preliminary data.</text>
</comment>
<protein>
    <submittedName>
        <fullName evidence="3">Uncharacterized protein</fullName>
    </submittedName>
</protein>
<feature type="transmembrane region" description="Helical" evidence="2">
    <location>
        <begin position="20"/>
        <end position="41"/>
    </location>
</feature>
<dbReference type="AlphaFoldDB" id="A0A388TJJ3"/>
<dbReference type="Proteomes" id="UP000282196">
    <property type="component" value="Unassembled WGS sequence"/>
</dbReference>
<keyword evidence="2" id="KW-1133">Transmembrane helix</keyword>
<organism evidence="3 4">
    <name type="scientific">Candidatus Termititenax dinenymphae</name>
    <dbReference type="NCBI Taxonomy" id="2218523"/>
    <lineage>
        <taxon>Bacteria</taxon>
        <taxon>Bacillati</taxon>
        <taxon>Candidatus Margulisiibacteriota</taxon>
        <taxon>Candidatus Termititenacia</taxon>
        <taxon>Candidatus Termititenacales</taxon>
        <taxon>Candidatus Termititenacaceae</taxon>
        <taxon>Candidatus Termititenax</taxon>
    </lineage>
</organism>
<keyword evidence="4" id="KW-1185">Reference proteome</keyword>
<proteinExistence type="predicted"/>
<reference evidence="3 4" key="1">
    <citation type="journal article" date="2019" name="ISME J.">
        <title>Genome analyses of uncultured TG2/ZB3 bacteria in 'Margulisbacteria' specifically attached to ectosymbiotic spirochetes of protists in the termite gut.</title>
        <authorList>
            <person name="Utami Y.D."/>
            <person name="Kuwahara H."/>
            <person name="Igai K."/>
            <person name="Murakami T."/>
            <person name="Sugaya K."/>
            <person name="Morikawa T."/>
            <person name="Nagura Y."/>
            <person name="Yuki M."/>
            <person name="Deevong P."/>
            <person name="Inoue T."/>
            <person name="Kihara K."/>
            <person name="Lo N."/>
            <person name="Yamada A."/>
            <person name="Ohkuma M."/>
            <person name="Hongoh Y."/>
        </authorList>
    </citation>
    <scope>NUCLEOTIDE SEQUENCE [LARGE SCALE GENOMIC DNA]</scope>
    <source>
        <strain evidence="3">RsDinE6-01</strain>
    </source>
</reference>
<evidence type="ECO:0000256" key="1">
    <source>
        <dbReference type="SAM" id="MobiDB-lite"/>
    </source>
</evidence>
<accession>A0A388TJJ3</accession>
<gene>
    <name evidence="3" type="ORF">RDn1_146</name>
</gene>
<dbReference type="EMBL" id="BGZP01000002">
    <property type="protein sequence ID" value="GBR77487.1"/>
    <property type="molecule type" value="Genomic_DNA"/>
</dbReference>
<keyword evidence="2" id="KW-0812">Transmembrane</keyword>